<dbReference type="InParanoid" id="G8YCR4"/>
<proteinExistence type="inferred from homology"/>
<protein>
    <submittedName>
        <fullName evidence="7">Piso0_002488 protein</fullName>
    </submittedName>
</protein>
<keyword evidence="3 6" id="KW-0812">Transmembrane</keyword>
<comment type="similarity">
    <text evidence="2 6">Belongs to the peroxisomal membrane protein PXMP2/4 family.</text>
</comment>
<keyword evidence="4 6" id="KW-1133">Transmembrane helix</keyword>
<evidence type="ECO:0000256" key="2">
    <source>
        <dbReference type="ARBA" id="ARBA00006824"/>
    </source>
</evidence>
<dbReference type="EMBL" id="FO082050">
    <property type="protein sequence ID" value="CCE82745.1"/>
    <property type="molecule type" value="Genomic_DNA"/>
</dbReference>
<keyword evidence="5 6" id="KW-0472">Membrane</keyword>
<evidence type="ECO:0000256" key="3">
    <source>
        <dbReference type="ARBA" id="ARBA00022692"/>
    </source>
</evidence>
<gene>
    <name evidence="7" type="primary">Piso0_002488</name>
    <name evidence="7" type="ORF">GNLVRS01_PISO0J13077g</name>
</gene>
<dbReference type="PANTHER" id="PTHR11266:SF80">
    <property type="entry name" value="PEROXISOMAL MEMBRANE PROTEIN 2"/>
    <property type="match status" value="1"/>
</dbReference>
<reference evidence="7 8" key="1">
    <citation type="journal article" date="2012" name="G3 (Bethesda)">
        <title>Pichia sorbitophila, an interspecies yeast hybrid reveals early steps of genome resolution following polyploidization.</title>
        <authorList>
            <person name="Leh Louis V."/>
            <person name="Despons L."/>
            <person name="Friedrich A."/>
            <person name="Martin T."/>
            <person name="Durrens P."/>
            <person name="Casaregola S."/>
            <person name="Neuveglise C."/>
            <person name="Fairhead C."/>
            <person name="Marck C."/>
            <person name="Cruz J.A."/>
            <person name="Straub M.L."/>
            <person name="Kugler V."/>
            <person name="Sacerdot C."/>
            <person name="Uzunov Z."/>
            <person name="Thierry A."/>
            <person name="Weiss S."/>
            <person name="Bleykasten C."/>
            <person name="De Montigny J."/>
            <person name="Jacques N."/>
            <person name="Jung P."/>
            <person name="Lemaire M."/>
            <person name="Mallet S."/>
            <person name="Morel G."/>
            <person name="Richard G.F."/>
            <person name="Sarkar A."/>
            <person name="Savel G."/>
            <person name="Schacherer J."/>
            <person name="Seret M.L."/>
            <person name="Talla E."/>
            <person name="Samson G."/>
            <person name="Jubin C."/>
            <person name="Poulain J."/>
            <person name="Vacherie B."/>
            <person name="Barbe V."/>
            <person name="Pelletier E."/>
            <person name="Sherman D.J."/>
            <person name="Westhof E."/>
            <person name="Weissenbach J."/>
            <person name="Baret P.V."/>
            <person name="Wincker P."/>
            <person name="Gaillardin C."/>
            <person name="Dujon B."/>
            <person name="Souciet J.L."/>
        </authorList>
    </citation>
    <scope>NUCLEOTIDE SEQUENCE [LARGE SCALE GENOMIC DNA]</scope>
    <source>
        <strain evidence="8">ATCC MYA-4447 / BCRC 22081 / CBS 7064 / NBRC 10061 / NRRL Y-12695</strain>
    </source>
</reference>
<dbReference type="OrthoDB" id="10267969at2759"/>
<sequence length="205" mass="23306">MHNNDIVEAEKIKEMVDLEKSVPSKHVSHLATRKLVTALILEVIMSVLVYYKFDSMGETQPLVAPALLGASTAALGQSFSQYQRGKFNLQKIFKFIVWGIINGVFTVLWVEILIVNFNSLAYRVIVDQLVGTPAFQLVFSLINAFWNTGEVSISTRQSFFKALKYSYFYWPFFSISSFLFIPKTMIFPANCLANLVWNIILSKLV</sequence>
<dbReference type="STRING" id="559304.G8YCR4"/>
<dbReference type="Proteomes" id="UP000005222">
    <property type="component" value="Chromosome J"/>
</dbReference>
<feature type="transmembrane region" description="Helical" evidence="6">
    <location>
        <begin position="167"/>
        <end position="187"/>
    </location>
</feature>
<accession>G8YCR4</accession>
<evidence type="ECO:0000256" key="4">
    <source>
        <dbReference type="ARBA" id="ARBA00022989"/>
    </source>
</evidence>
<dbReference type="InterPro" id="IPR007248">
    <property type="entry name" value="Mpv17_PMP22"/>
</dbReference>
<keyword evidence="8" id="KW-1185">Reference proteome</keyword>
<dbReference type="PANTHER" id="PTHR11266">
    <property type="entry name" value="PEROXISOMAL MEMBRANE PROTEIN 2, PXMP2 MPV17"/>
    <property type="match status" value="1"/>
</dbReference>
<evidence type="ECO:0000256" key="1">
    <source>
        <dbReference type="ARBA" id="ARBA00004141"/>
    </source>
</evidence>
<feature type="transmembrane region" description="Helical" evidence="6">
    <location>
        <begin position="92"/>
        <end position="114"/>
    </location>
</feature>
<organism evidence="7 8">
    <name type="scientific">Pichia sorbitophila (strain ATCC MYA-4447 / BCRC 22081 / CBS 7064 / NBRC 10061 / NRRL Y-12695)</name>
    <name type="common">Hybrid yeast</name>
    <dbReference type="NCBI Taxonomy" id="559304"/>
    <lineage>
        <taxon>Eukaryota</taxon>
        <taxon>Fungi</taxon>
        <taxon>Dikarya</taxon>
        <taxon>Ascomycota</taxon>
        <taxon>Saccharomycotina</taxon>
        <taxon>Pichiomycetes</taxon>
        <taxon>Debaryomycetaceae</taxon>
        <taxon>Millerozyma</taxon>
    </lineage>
</organism>
<dbReference type="eggNOG" id="ENOG502S52I">
    <property type="taxonomic scope" value="Eukaryota"/>
</dbReference>
<dbReference type="GO" id="GO:0005778">
    <property type="term" value="C:peroxisomal membrane"/>
    <property type="evidence" value="ECO:0007669"/>
    <property type="project" value="TreeGrafter"/>
</dbReference>
<dbReference type="HOGENOM" id="CLU_105942_0_0_1"/>
<evidence type="ECO:0000256" key="6">
    <source>
        <dbReference type="RuleBase" id="RU363053"/>
    </source>
</evidence>
<dbReference type="AlphaFoldDB" id="G8YCR4"/>
<evidence type="ECO:0000313" key="8">
    <source>
        <dbReference type="Proteomes" id="UP000005222"/>
    </source>
</evidence>
<evidence type="ECO:0000313" key="7">
    <source>
        <dbReference type="EMBL" id="CCE82745.1"/>
    </source>
</evidence>
<feature type="transmembrane region" description="Helical" evidence="6">
    <location>
        <begin position="120"/>
        <end position="146"/>
    </location>
</feature>
<comment type="subcellular location">
    <subcellularLocation>
        <location evidence="1">Membrane</location>
        <topology evidence="1">Multi-pass membrane protein</topology>
    </subcellularLocation>
</comment>
<name>G8YCR4_PICSO</name>
<evidence type="ECO:0000256" key="5">
    <source>
        <dbReference type="ARBA" id="ARBA00023136"/>
    </source>
</evidence>